<gene>
    <name evidence="1" type="ORF">Syun_012218</name>
</gene>
<reference evidence="1 2" key="1">
    <citation type="submission" date="2024-01" db="EMBL/GenBank/DDBJ databases">
        <title>Genome assemblies of Stephania.</title>
        <authorList>
            <person name="Yang L."/>
        </authorList>
    </citation>
    <scope>NUCLEOTIDE SEQUENCE [LARGE SCALE GENOMIC DNA]</scope>
    <source>
        <strain evidence="1">YNDBR</strain>
        <tissue evidence="1">Leaf</tissue>
    </source>
</reference>
<proteinExistence type="predicted"/>
<comment type="caution">
    <text evidence="1">The sequence shown here is derived from an EMBL/GenBank/DDBJ whole genome shotgun (WGS) entry which is preliminary data.</text>
</comment>
<accession>A0AAP0K0F6</accession>
<dbReference type="EMBL" id="JBBNAF010000005">
    <property type="protein sequence ID" value="KAK9142818.1"/>
    <property type="molecule type" value="Genomic_DNA"/>
</dbReference>
<sequence>MDFLIKVEWLDLEFNVQKELVPLLDGLGDGKHLSTVSRGNLRRGQSFLVKNEMGSLS</sequence>
<dbReference type="AlphaFoldDB" id="A0AAP0K0F6"/>
<organism evidence="1 2">
    <name type="scientific">Stephania yunnanensis</name>
    <dbReference type="NCBI Taxonomy" id="152371"/>
    <lineage>
        <taxon>Eukaryota</taxon>
        <taxon>Viridiplantae</taxon>
        <taxon>Streptophyta</taxon>
        <taxon>Embryophyta</taxon>
        <taxon>Tracheophyta</taxon>
        <taxon>Spermatophyta</taxon>
        <taxon>Magnoliopsida</taxon>
        <taxon>Ranunculales</taxon>
        <taxon>Menispermaceae</taxon>
        <taxon>Menispermoideae</taxon>
        <taxon>Cissampelideae</taxon>
        <taxon>Stephania</taxon>
    </lineage>
</organism>
<evidence type="ECO:0000313" key="2">
    <source>
        <dbReference type="Proteomes" id="UP001420932"/>
    </source>
</evidence>
<name>A0AAP0K0F6_9MAGN</name>
<evidence type="ECO:0000313" key="1">
    <source>
        <dbReference type="EMBL" id="KAK9142818.1"/>
    </source>
</evidence>
<dbReference type="Proteomes" id="UP001420932">
    <property type="component" value="Unassembled WGS sequence"/>
</dbReference>
<protein>
    <submittedName>
        <fullName evidence="1">Uncharacterized protein</fullName>
    </submittedName>
</protein>
<keyword evidence="2" id="KW-1185">Reference proteome</keyword>